<dbReference type="InterPro" id="IPR000477">
    <property type="entry name" value="RT_dom"/>
</dbReference>
<dbReference type="GO" id="GO:0008270">
    <property type="term" value="F:zinc ion binding"/>
    <property type="evidence" value="ECO:0007669"/>
    <property type="project" value="InterPro"/>
</dbReference>
<keyword evidence="1" id="KW-0378">Hydrolase</keyword>
<dbReference type="InterPro" id="IPR001995">
    <property type="entry name" value="Peptidase_A2_cat"/>
</dbReference>
<dbReference type="Pfam" id="PF18701">
    <property type="entry name" value="DUF5641"/>
    <property type="match status" value="1"/>
</dbReference>
<dbReference type="Pfam" id="PF05380">
    <property type="entry name" value="Peptidase_A17"/>
    <property type="match status" value="1"/>
</dbReference>
<name>A0A016VA03_9BILA</name>
<evidence type="ECO:0000256" key="1">
    <source>
        <dbReference type="ARBA" id="ARBA00022801"/>
    </source>
</evidence>
<dbReference type="InterPro" id="IPR036397">
    <property type="entry name" value="RNaseH_sf"/>
</dbReference>
<feature type="compositionally biased region" description="Basic and acidic residues" evidence="2">
    <location>
        <begin position="229"/>
        <end position="246"/>
    </location>
</feature>
<dbReference type="PROSITE" id="PS50175">
    <property type="entry name" value="ASP_PROT_RETROV"/>
    <property type="match status" value="1"/>
</dbReference>
<dbReference type="GO" id="GO:0003676">
    <property type="term" value="F:nucleic acid binding"/>
    <property type="evidence" value="ECO:0007669"/>
    <property type="project" value="InterPro"/>
</dbReference>
<dbReference type="EMBL" id="JARK01001350">
    <property type="protein sequence ID" value="EYC24081.1"/>
    <property type="molecule type" value="Genomic_DNA"/>
</dbReference>
<keyword evidence="6" id="KW-1185">Reference proteome</keyword>
<dbReference type="SUPFAM" id="SSF56672">
    <property type="entry name" value="DNA/RNA polymerases"/>
    <property type="match status" value="1"/>
</dbReference>
<dbReference type="Pfam" id="PF17921">
    <property type="entry name" value="Integrase_H2C2"/>
    <property type="match status" value="1"/>
</dbReference>
<evidence type="ECO:0000259" key="3">
    <source>
        <dbReference type="PROSITE" id="PS50175"/>
    </source>
</evidence>
<dbReference type="PANTHER" id="PTHR47331:SF5">
    <property type="entry name" value="RIBONUCLEASE H"/>
    <property type="match status" value="1"/>
</dbReference>
<dbReference type="Pfam" id="PF00078">
    <property type="entry name" value="RVT_1"/>
    <property type="match status" value="1"/>
</dbReference>
<evidence type="ECO:0000313" key="6">
    <source>
        <dbReference type="Proteomes" id="UP000024635"/>
    </source>
</evidence>
<evidence type="ECO:0000256" key="2">
    <source>
        <dbReference type="SAM" id="MobiDB-lite"/>
    </source>
</evidence>
<dbReference type="GO" id="GO:0004190">
    <property type="term" value="F:aspartic-type endopeptidase activity"/>
    <property type="evidence" value="ECO:0007669"/>
    <property type="project" value="InterPro"/>
</dbReference>
<dbReference type="Gene3D" id="3.30.70.270">
    <property type="match status" value="1"/>
</dbReference>
<dbReference type="SMART" id="SM00343">
    <property type="entry name" value="ZnF_C2HC"/>
    <property type="match status" value="3"/>
</dbReference>
<evidence type="ECO:0000259" key="4">
    <source>
        <dbReference type="PROSITE" id="PS50994"/>
    </source>
</evidence>
<dbReference type="InterPro" id="IPR008042">
    <property type="entry name" value="Retrotrans_Pao"/>
</dbReference>
<dbReference type="InterPro" id="IPR040676">
    <property type="entry name" value="DUF5641"/>
</dbReference>
<dbReference type="Proteomes" id="UP000024635">
    <property type="component" value="Unassembled WGS sequence"/>
</dbReference>
<dbReference type="STRING" id="53326.A0A016VA03"/>
<protein>
    <recommendedName>
        <fullName evidence="7">Integrase catalytic domain-containing protein</fullName>
    </recommendedName>
</protein>
<sequence>MIDTLKDKFGNQPANRSRIVQKLFDLKPAARDAKSCDDCLDAIKALANQLISTEYDIRATSDPMWTETIIKKIPYALVKDILTQYQENKGVTIAQLLKLLEKEISSKLFIESQWGFNNETRKDVSTKPTHQCAFCGRTNHASAACRTVQDPQKRREIVKQKRLCWKCMQSNHTSNQCNRPDCFSCGQKHNSSLCLNGTSSATAERAFPSPLEQRQRRNETSHQPPRFGQRHDSRDNRFNNRNSNDARRMQQTNIQHMQAEQGNNRSPQTVGVSENGEQLILMTAEGNLWNNNKQKFERVLFFSDTGAQKTVIEEKLASEFGLPRLSTESCVMSGIGGHIERFESTTVPLKIRSVYGKEINVTARTKPIITGGFPSVNLTQADADFLEVNEICLANSKLRGERQVPKILVGLDRYYSLVIEEGSVRKTPSGLRIAKTVFGPAIYGQGNLDSPQNTPPISYGLTSIHETSDNQLLQKLFELDGLGITPEECLKDEKAENYFMDYSKLISFEKGYVKAPFPLKTNVAELQDNYSVAIKRLASLQKQLKSNADQSHWYSKILRDNEDQDVIERIYDNDLGAVGTYYMPHSGVWRPHKKVPLRVVFDASSKKRGQLSLNDIIHRGESFINKVHDILISSRFARILLLCDIEAAFTQIRLEDTHKDLCRFLWLKDLDKPLIRPNIIEYRFKRLPFGITASRICILNMALLAYLRIVDTSLSNEIARNLYVDNILLSAESEEEALNKYSESKQLFSKIGMNLREYVSKCQAVNDKIPQHDRADSGDIKLLGVSYNTQTDRYTVETNFTMKDRLTKRDIVSQINSVYDPLGIAGPLIIGLKSLMREIFNSCQNWDDRIPNELHKKWNAACSSINGAYISIPRALVAANSDLTNTTLWLFADASKSAIATCAYLLHANAAITHLLSGKTKLAPKKSEQTIPRLELLGILIAMRLGSSILHSIKFTVKRIVIATDSEIALCWLKSDRKLPLFVSNQCSRILKIKSVFEENQCEVNFLHVPTLLNPADAGTRGLTSSQINDHIWLQGPRWLNDPQTSKRLTPISILSAKENQEEGDIVVTNVEIEQNLSTQGVFDTSRFSRLNIALRTVARTTKLLHRWVARTNKKGTVSIEAKIVSQFNDDIEITSEDVEAAKKLLIFELHKSIDLKDLQQRFPGQKIMRDSEGIIRHLSRLQNASLPYDTKSPIFLPNKCNFTKLVLQDIHRSNAHCGKDHTLAIARQTYWIPRSSSAFKNATKNCAICKRWQGLPFGAPEMPPLPKDRIVVTKPFANAACDYMGPFVARNADTMYVCLFTCLTTRAVHLEVVESRRGVPQSMRSDCGSNFKLGSKMIDLMFENDATSGNSVMGYCAINGIKWIFNPPASPWMGGVWERLAGSVKKCLHKSVGRRKLSFTDMNTAMTRIEAIVNTRPLTKLNSTELSEIPLRPVDFLQGNLKFSLPNAENLIDKDDSAYEPDLIQTVDQARVALRSAEVIASKFWECWNNEYLVGVRESQKSLIKQKRHVPRASPEVGEIVLIGEELLPRGSWSYGKVTEIITSTDGLVRAWNGRFDKSTTQSNLSRTIQTKLITVFQSWS</sequence>
<dbReference type="SUPFAM" id="SSF50630">
    <property type="entry name" value="Acid proteases"/>
    <property type="match status" value="1"/>
</dbReference>
<dbReference type="Gene3D" id="1.10.340.70">
    <property type="match status" value="1"/>
</dbReference>
<dbReference type="Gene3D" id="3.30.420.10">
    <property type="entry name" value="Ribonuclease H-like superfamily/Ribonuclease H"/>
    <property type="match status" value="1"/>
</dbReference>
<dbReference type="InterPro" id="IPR041588">
    <property type="entry name" value="Integrase_H2C2"/>
</dbReference>
<evidence type="ECO:0008006" key="7">
    <source>
        <dbReference type="Google" id="ProtNLM"/>
    </source>
</evidence>
<dbReference type="PROSITE" id="PS50994">
    <property type="entry name" value="INTEGRASE"/>
    <property type="match status" value="1"/>
</dbReference>
<gene>
    <name evidence="5" type="primary">Acey_s0014.g2308</name>
    <name evidence="5" type="ORF">Y032_0014g2308</name>
</gene>
<dbReference type="GO" id="GO:0006508">
    <property type="term" value="P:proteolysis"/>
    <property type="evidence" value="ECO:0007669"/>
    <property type="project" value="InterPro"/>
</dbReference>
<dbReference type="OrthoDB" id="7551220at2759"/>
<dbReference type="InterPro" id="IPR043128">
    <property type="entry name" value="Rev_trsase/Diguanyl_cyclase"/>
</dbReference>
<proteinExistence type="predicted"/>
<reference evidence="6" key="1">
    <citation type="journal article" date="2015" name="Nat. Genet.">
        <title>The genome and transcriptome of the zoonotic hookworm Ancylostoma ceylanicum identify infection-specific gene families.</title>
        <authorList>
            <person name="Schwarz E.M."/>
            <person name="Hu Y."/>
            <person name="Antoshechkin I."/>
            <person name="Miller M.M."/>
            <person name="Sternberg P.W."/>
            <person name="Aroian R.V."/>
        </authorList>
    </citation>
    <scope>NUCLEOTIDE SEQUENCE</scope>
    <source>
        <strain evidence="6">HY135</strain>
    </source>
</reference>
<dbReference type="InterPro" id="IPR001584">
    <property type="entry name" value="Integrase_cat-core"/>
</dbReference>
<dbReference type="InterPro" id="IPR021109">
    <property type="entry name" value="Peptidase_aspartic_dom_sf"/>
</dbReference>
<dbReference type="Gene3D" id="2.40.70.10">
    <property type="entry name" value="Acid Proteases"/>
    <property type="match status" value="1"/>
</dbReference>
<accession>A0A016VA03</accession>
<dbReference type="GO" id="GO:0042575">
    <property type="term" value="C:DNA polymerase complex"/>
    <property type="evidence" value="ECO:0007669"/>
    <property type="project" value="UniProtKB-ARBA"/>
</dbReference>
<dbReference type="GO" id="GO:0015074">
    <property type="term" value="P:DNA integration"/>
    <property type="evidence" value="ECO:0007669"/>
    <property type="project" value="InterPro"/>
</dbReference>
<feature type="domain" description="Peptidase A2" evidence="3">
    <location>
        <begin position="299"/>
        <end position="383"/>
    </location>
</feature>
<dbReference type="SUPFAM" id="SSF53098">
    <property type="entry name" value="Ribonuclease H-like"/>
    <property type="match status" value="1"/>
</dbReference>
<dbReference type="InterPro" id="IPR012337">
    <property type="entry name" value="RNaseH-like_sf"/>
</dbReference>
<dbReference type="PANTHER" id="PTHR47331">
    <property type="entry name" value="PHD-TYPE DOMAIN-CONTAINING PROTEIN"/>
    <property type="match status" value="1"/>
</dbReference>
<evidence type="ECO:0000313" key="5">
    <source>
        <dbReference type="EMBL" id="EYC24081.1"/>
    </source>
</evidence>
<comment type="caution">
    <text evidence="5">The sequence shown here is derived from an EMBL/GenBank/DDBJ whole genome shotgun (WGS) entry which is preliminary data.</text>
</comment>
<dbReference type="Gene3D" id="3.10.10.10">
    <property type="entry name" value="HIV Type 1 Reverse Transcriptase, subunit A, domain 1"/>
    <property type="match status" value="1"/>
</dbReference>
<organism evidence="5 6">
    <name type="scientific">Ancylostoma ceylanicum</name>
    <dbReference type="NCBI Taxonomy" id="53326"/>
    <lineage>
        <taxon>Eukaryota</taxon>
        <taxon>Metazoa</taxon>
        <taxon>Ecdysozoa</taxon>
        <taxon>Nematoda</taxon>
        <taxon>Chromadorea</taxon>
        <taxon>Rhabditida</taxon>
        <taxon>Rhabditina</taxon>
        <taxon>Rhabditomorpha</taxon>
        <taxon>Strongyloidea</taxon>
        <taxon>Ancylostomatidae</taxon>
        <taxon>Ancylostomatinae</taxon>
        <taxon>Ancylostoma</taxon>
    </lineage>
</organism>
<dbReference type="InterPro" id="IPR043502">
    <property type="entry name" value="DNA/RNA_pol_sf"/>
</dbReference>
<feature type="region of interest" description="Disordered" evidence="2">
    <location>
        <begin position="204"/>
        <end position="246"/>
    </location>
</feature>
<dbReference type="InterPro" id="IPR001878">
    <property type="entry name" value="Znf_CCHC"/>
</dbReference>
<feature type="domain" description="Integrase catalytic" evidence="4">
    <location>
        <begin position="1311"/>
        <end position="1442"/>
    </location>
</feature>